<comment type="catalytic activity">
    <reaction evidence="1">
        <text>a beta-lactam + H2O = a substituted beta-amino acid</text>
        <dbReference type="Rhea" id="RHEA:20401"/>
        <dbReference type="ChEBI" id="CHEBI:15377"/>
        <dbReference type="ChEBI" id="CHEBI:35627"/>
        <dbReference type="ChEBI" id="CHEBI:140347"/>
        <dbReference type="EC" id="3.5.2.6"/>
    </reaction>
</comment>
<dbReference type="GO" id="GO:0016787">
    <property type="term" value="F:hydrolase activity"/>
    <property type="evidence" value="ECO:0007669"/>
    <property type="project" value="UniProtKB-KW"/>
</dbReference>
<gene>
    <name evidence="6" type="ORF">KE626_17240</name>
</gene>
<keyword evidence="7" id="KW-1185">Reference proteome</keyword>
<dbReference type="InterPro" id="IPR012338">
    <property type="entry name" value="Beta-lactam/transpept-like"/>
</dbReference>
<comment type="caution">
    <text evidence="6">The sequence shown here is derived from an EMBL/GenBank/DDBJ whole genome shotgun (WGS) entry which is preliminary data.</text>
</comment>
<protein>
    <recommendedName>
        <fullName evidence="3">beta-lactamase</fullName>
        <ecNumber evidence="3">3.5.2.6</ecNumber>
    </recommendedName>
</protein>
<keyword evidence="4" id="KW-0732">Signal</keyword>
<evidence type="ECO:0000256" key="2">
    <source>
        <dbReference type="ARBA" id="ARBA00009009"/>
    </source>
</evidence>
<keyword evidence="6" id="KW-0378">Hydrolase</keyword>
<evidence type="ECO:0000256" key="3">
    <source>
        <dbReference type="ARBA" id="ARBA00012865"/>
    </source>
</evidence>
<dbReference type="EC" id="3.5.2.6" evidence="3"/>
<feature type="chain" id="PRO_5047448173" description="beta-lactamase" evidence="4">
    <location>
        <begin position="20"/>
        <end position="301"/>
    </location>
</feature>
<dbReference type="InterPro" id="IPR000871">
    <property type="entry name" value="Beta-lactam_class-A"/>
</dbReference>
<dbReference type="PANTHER" id="PTHR35333:SF3">
    <property type="entry name" value="BETA-LACTAMASE-TYPE TRANSPEPTIDASE FOLD CONTAINING PROTEIN"/>
    <property type="match status" value="1"/>
</dbReference>
<dbReference type="PANTHER" id="PTHR35333">
    <property type="entry name" value="BETA-LACTAMASE"/>
    <property type="match status" value="1"/>
</dbReference>
<evidence type="ECO:0000259" key="5">
    <source>
        <dbReference type="Pfam" id="PF13354"/>
    </source>
</evidence>
<organism evidence="6 7">
    <name type="scientific">Chitinophaga hostae</name>
    <dbReference type="NCBI Taxonomy" id="2831022"/>
    <lineage>
        <taxon>Bacteria</taxon>
        <taxon>Pseudomonadati</taxon>
        <taxon>Bacteroidota</taxon>
        <taxon>Chitinophagia</taxon>
        <taxon>Chitinophagales</taxon>
        <taxon>Chitinophagaceae</taxon>
        <taxon>Chitinophaga</taxon>
    </lineage>
</organism>
<dbReference type="EMBL" id="JAGTXB010000008">
    <property type="protein sequence ID" value="MBS0029070.1"/>
    <property type="molecule type" value="Genomic_DNA"/>
</dbReference>
<evidence type="ECO:0000313" key="6">
    <source>
        <dbReference type="EMBL" id="MBS0029070.1"/>
    </source>
</evidence>
<name>A0ABS5J1N7_9BACT</name>
<proteinExistence type="inferred from homology"/>
<dbReference type="SUPFAM" id="SSF56601">
    <property type="entry name" value="beta-lactamase/transpeptidase-like"/>
    <property type="match status" value="1"/>
</dbReference>
<dbReference type="Pfam" id="PF13354">
    <property type="entry name" value="Beta-lactamase2"/>
    <property type="match status" value="1"/>
</dbReference>
<dbReference type="InterPro" id="IPR045155">
    <property type="entry name" value="Beta-lactam_cat"/>
</dbReference>
<dbReference type="Proteomes" id="UP000676386">
    <property type="component" value="Unassembled WGS sequence"/>
</dbReference>
<feature type="signal peptide" evidence="4">
    <location>
        <begin position="1"/>
        <end position="19"/>
    </location>
</feature>
<evidence type="ECO:0000256" key="1">
    <source>
        <dbReference type="ARBA" id="ARBA00001526"/>
    </source>
</evidence>
<evidence type="ECO:0000256" key="4">
    <source>
        <dbReference type="SAM" id="SignalP"/>
    </source>
</evidence>
<feature type="domain" description="Beta-lactamase class A catalytic" evidence="5">
    <location>
        <begin position="42"/>
        <end position="257"/>
    </location>
</feature>
<comment type="similarity">
    <text evidence="2">Belongs to the class-A beta-lactamase family.</text>
</comment>
<dbReference type="RefSeq" id="WP_211974174.1">
    <property type="nucleotide sequence ID" value="NZ_CBFHAM010000118.1"/>
</dbReference>
<sequence>MKKLPLFGLLTLMALPAIAQKTDKRLAAVLAPLLSSFHGQAGIYVHHLKKDRVVAINADTTFPTASMIKTAIQVGIFDKLAKGELKYQQPLVYRDSLLYQGEDILGSFRDSEQIALDKVVMLMLTMSDNTASLWLQSLAGGGVVINQWLQAHGFEHLRVNSRTKGREANRAEYGWGQTSPREMARLMEMIYKGEVISVAASERMYRNLTRNYWDGQGLTQVPPNVRTASKNGAVDESRSEVIMVNAPHGDYVYCIITKNNKDQGWNHDNEAWQLLRKVGFAIWQHYEPASQWKPDPALGQF</sequence>
<dbReference type="Gene3D" id="3.40.710.10">
    <property type="entry name" value="DD-peptidase/beta-lactamase superfamily"/>
    <property type="match status" value="1"/>
</dbReference>
<evidence type="ECO:0000313" key="7">
    <source>
        <dbReference type="Proteomes" id="UP000676386"/>
    </source>
</evidence>
<reference evidence="6 7" key="1">
    <citation type="submission" date="2021-04" db="EMBL/GenBank/DDBJ databases">
        <title>Chitinophaga sp. nov., isolated from the rhizosphere soil.</title>
        <authorList>
            <person name="He S."/>
        </authorList>
    </citation>
    <scope>NUCLEOTIDE SEQUENCE [LARGE SCALE GENOMIC DNA]</scope>
    <source>
        <strain evidence="6 7">2R12</strain>
    </source>
</reference>
<accession>A0ABS5J1N7</accession>